<organism evidence="2 3">
    <name type="scientific">Hydrogenispora ethanolica</name>
    <dbReference type="NCBI Taxonomy" id="1082276"/>
    <lineage>
        <taxon>Bacteria</taxon>
        <taxon>Bacillati</taxon>
        <taxon>Bacillota</taxon>
        <taxon>Hydrogenispora</taxon>
    </lineage>
</organism>
<gene>
    <name evidence="2" type="ORF">EDC14_104112</name>
</gene>
<dbReference type="EMBL" id="SLUN01000041">
    <property type="protein sequence ID" value="TCL58619.1"/>
    <property type="molecule type" value="Genomic_DNA"/>
</dbReference>
<keyword evidence="3" id="KW-1185">Reference proteome</keyword>
<dbReference type="InterPro" id="IPR059052">
    <property type="entry name" value="HH_YbhG-like"/>
</dbReference>
<dbReference type="AlphaFoldDB" id="A0A4R1R037"/>
<protein>
    <submittedName>
        <fullName evidence="2">HlyD family secretion protein</fullName>
    </submittedName>
</protein>
<dbReference type="Gene3D" id="2.40.30.170">
    <property type="match status" value="1"/>
</dbReference>
<comment type="caution">
    <text evidence="2">The sequence shown here is derived from an EMBL/GenBank/DDBJ whole genome shotgun (WGS) entry which is preliminary data.</text>
</comment>
<sequence>MKIAGKVLVGLFIVLVGAALLFVTLHRSRATVAGDEAQPVEISGSLEAEETDVNVKIPGRVAQMLVDEGDEVTAGQVIAVMEADNIEAKANLAKAALAAATFQYEKARNGARPQQLEQAREMMAQAKAGFDLAQSTYNRLSLLYKEGVLAQQKLDVAGTELEVARARYNAAKEQYDLVREGAQKEDVESAAALVRQAQAASDEVQTYLNDAKVKAPIGGTVTMKAVTGGELVSTGMPIVTISDLRDIHVEVKVRETALGQFRLGQIVPVKVLGVPGKVYRGKVYNIGAKPSYATERAYQEKGEKDLVAFGVKIKLDNSDLKLRPGMTALISLAPRK</sequence>
<name>A0A4R1R037_HYDET</name>
<dbReference type="Proteomes" id="UP000295008">
    <property type="component" value="Unassembled WGS sequence"/>
</dbReference>
<dbReference type="Gene3D" id="2.40.50.100">
    <property type="match status" value="2"/>
</dbReference>
<reference evidence="2 3" key="1">
    <citation type="submission" date="2019-03" db="EMBL/GenBank/DDBJ databases">
        <title>Genomic Encyclopedia of Type Strains, Phase IV (KMG-IV): sequencing the most valuable type-strain genomes for metagenomic binning, comparative biology and taxonomic classification.</title>
        <authorList>
            <person name="Goeker M."/>
        </authorList>
    </citation>
    <scope>NUCLEOTIDE SEQUENCE [LARGE SCALE GENOMIC DNA]</scope>
    <source>
        <strain evidence="2 3">LX-B</strain>
    </source>
</reference>
<evidence type="ECO:0000313" key="3">
    <source>
        <dbReference type="Proteomes" id="UP000295008"/>
    </source>
</evidence>
<feature type="domain" description="YbhG-like alpha-helical hairpin" evidence="1">
    <location>
        <begin position="90"/>
        <end position="209"/>
    </location>
</feature>
<proteinExistence type="predicted"/>
<accession>A0A4R1R037</accession>
<dbReference type="Pfam" id="PF25881">
    <property type="entry name" value="HH_YBHG"/>
    <property type="match status" value="1"/>
</dbReference>
<dbReference type="RefSeq" id="WP_132016735.1">
    <property type="nucleotide sequence ID" value="NZ_SLUN01000041.1"/>
</dbReference>
<evidence type="ECO:0000259" key="1">
    <source>
        <dbReference type="Pfam" id="PF25881"/>
    </source>
</evidence>
<dbReference type="PANTHER" id="PTHR30438">
    <property type="entry name" value="36 KDA ANTIGEN-RELATED"/>
    <property type="match status" value="1"/>
</dbReference>
<dbReference type="SUPFAM" id="SSF111369">
    <property type="entry name" value="HlyD-like secretion proteins"/>
    <property type="match status" value="2"/>
</dbReference>
<dbReference type="GO" id="GO:0005886">
    <property type="term" value="C:plasma membrane"/>
    <property type="evidence" value="ECO:0007669"/>
    <property type="project" value="TreeGrafter"/>
</dbReference>
<dbReference type="OrthoDB" id="250565at2"/>
<dbReference type="Gene3D" id="1.10.287.470">
    <property type="entry name" value="Helix hairpin bin"/>
    <property type="match status" value="1"/>
</dbReference>
<dbReference type="PANTHER" id="PTHR30438:SF2">
    <property type="entry name" value="MEMBRANE PROTEIN"/>
    <property type="match status" value="1"/>
</dbReference>
<evidence type="ECO:0000313" key="2">
    <source>
        <dbReference type="EMBL" id="TCL58619.1"/>
    </source>
</evidence>